<evidence type="ECO:0000313" key="2">
    <source>
        <dbReference type="Proteomes" id="UP000667802"/>
    </source>
</evidence>
<reference evidence="2" key="1">
    <citation type="journal article" date="2021" name="Science">
        <title>Hunting the eagle killer: A cyanobacterial neurotoxin causes vacuolar myelinopathy.</title>
        <authorList>
            <person name="Breinlinger S."/>
            <person name="Phillips T.J."/>
            <person name="Haram B.N."/>
            <person name="Mares J."/>
            <person name="Martinez Yerena J.A."/>
            <person name="Hrouzek P."/>
            <person name="Sobotka R."/>
            <person name="Henderson W.M."/>
            <person name="Schmieder P."/>
            <person name="Williams S.M."/>
            <person name="Lauderdale J.D."/>
            <person name="Wilde H.D."/>
            <person name="Gerrin W."/>
            <person name="Kust A."/>
            <person name="Washington J.W."/>
            <person name="Wagner C."/>
            <person name="Geier B."/>
            <person name="Liebeke M."/>
            <person name="Enke H."/>
            <person name="Niedermeyer T.H.J."/>
            <person name="Wilde S.B."/>
        </authorList>
    </citation>
    <scope>NUCLEOTIDE SEQUENCE [LARGE SCALE GENOMIC DNA]</scope>
    <source>
        <strain evidence="2">Thurmond2011</strain>
    </source>
</reference>
<name>A0AAP5I6P2_9CYAN</name>
<keyword evidence="2" id="KW-1185">Reference proteome</keyword>
<dbReference type="RefSeq" id="WP_243902827.1">
    <property type="nucleotide sequence ID" value="NZ_JAALHA020000006.1"/>
</dbReference>
<gene>
    <name evidence="1" type="ORF">G7B40_015650</name>
</gene>
<evidence type="ECO:0000313" key="1">
    <source>
        <dbReference type="EMBL" id="MDR9895987.1"/>
    </source>
</evidence>
<dbReference type="Proteomes" id="UP000667802">
    <property type="component" value="Unassembled WGS sequence"/>
</dbReference>
<sequence length="225" mass="25761">MLTIYIIGVTYVFNQMVESIDDQIKVIFDKSKVDEQLKEQNLQDTVAISFSLLPSYSIENPKELSISVENKSDNKAIYVDWDNSAFEEFDGSSRRVIRKSPDLVRDLAVPQIASLVVPKKTLRESVTSESVLQRDNDSGTYVPKNAVANIIRWKTSPVRARRIEFGRFIDRKRDFDFSLDLVLRLADANTGIASGSEMPSLYIIKCPFTVKKLSWTYALPWNKRR</sequence>
<comment type="caution">
    <text evidence="1">The sequence shown here is derived from an EMBL/GenBank/DDBJ whole genome shotgun (WGS) entry which is preliminary data.</text>
</comment>
<dbReference type="EMBL" id="JAALHA020000006">
    <property type="protein sequence ID" value="MDR9895987.1"/>
    <property type="molecule type" value="Genomic_DNA"/>
</dbReference>
<dbReference type="AlphaFoldDB" id="A0AAP5I6P2"/>
<protein>
    <submittedName>
        <fullName evidence="1">Uncharacterized protein</fullName>
    </submittedName>
</protein>
<proteinExistence type="predicted"/>
<accession>A0AAP5I6P2</accession>
<organism evidence="1 2">
    <name type="scientific">Aetokthonos hydrillicola Thurmond2011</name>
    <dbReference type="NCBI Taxonomy" id="2712845"/>
    <lineage>
        <taxon>Bacteria</taxon>
        <taxon>Bacillati</taxon>
        <taxon>Cyanobacteriota</taxon>
        <taxon>Cyanophyceae</taxon>
        <taxon>Nostocales</taxon>
        <taxon>Hapalosiphonaceae</taxon>
        <taxon>Aetokthonos</taxon>
    </lineage>
</organism>